<dbReference type="Gene3D" id="1.10.238.160">
    <property type="match status" value="1"/>
</dbReference>
<gene>
    <name evidence="1" type="ORF">QQF32_01955</name>
</gene>
<organism evidence="1 2">
    <name type="scientific">Lelliottia wanjuensis</name>
    <dbReference type="NCBI Taxonomy" id="3050585"/>
    <lineage>
        <taxon>Bacteria</taxon>
        <taxon>Pseudomonadati</taxon>
        <taxon>Pseudomonadota</taxon>
        <taxon>Gammaproteobacteria</taxon>
        <taxon>Enterobacterales</taxon>
        <taxon>Enterobacteriaceae</taxon>
        <taxon>Lelliottia</taxon>
    </lineage>
</organism>
<dbReference type="Pfam" id="PF05930">
    <property type="entry name" value="Phage_AlpA"/>
    <property type="match status" value="1"/>
</dbReference>
<evidence type="ECO:0000313" key="2">
    <source>
        <dbReference type="Proteomes" id="UP001223214"/>
    </source>
</evidence>
<proteinExistence type="predicted"/>
<protein>
    <submittedName>
        <fullName evidence="1">AlpA family phage regulatory protein</fullName>
    </submittedName>
</protein>
<reference evidence="1 2" key="1">
    <citation type="submission" date="2023-06" db="EMBL/GenBank/DDBJ databases">
        <title>Identification and characterization of antibiotic-resistant Gram-negative bacteria.</title>
        <authorList>
            <person name="Cho G.-S."/>
            <person name="Lee J."/>
            <person name="Tai E."/>
            <person name="Jeong S."/>
            <person name="Kim I."/>
            <person name="Kim B.-E."/>
            <person name="Jeong M.-I."/>
            <person name="Oh K.-K."/>
            <person name="Franz C.M.A.P."/>
        </authorList>
    </citation>
    <scope>NUCLEOTIDE SEQUENCE [LARGE SCALE GENOMIC DNA]</scope>
    <source>
        <strain evidence="1 2">V106_12</strain>
    </source>
</reference>
<keyword evidence="2" id="KW-1185">Reference proteome</keyword>
<accession>A0AAP4FQX2</accession>
<evidence type="ECO:0000313" key="1">
    <source>
        <dbReference type="EMBL" id="MDK9361968.1"/>
    </source>
</evidence>
<dbReference type="Proteomes" id="UP001223214">
    <property type="component" value="Unassembled WGS sequence"/>
</dbReference>
<sequence>MSPQNDNHLLLRMKSVENRTGLKCSQIYARIKEHNFPAFIKIGPASVARLEQEMNELRKKINQR</sequence>
<dbReference type="EMBL" id="JASSOM010000003">
    <property type="protein sequence ID" value="MDK9361968.1"/>
    <property type="molecule type" value="Genomic_DNA"/>
</dbReference>
<comment type="caution">
    <text evidence="1">The sequence shown here is derived from an EMBL/GenBank/DDBJ whole genome shotgun (WGS) entry which is preliminary data.</text>
</comment>
<dbReference type="AlphaFoldDB" id="A0AAP4FQX2"/>
<name>A0AAP4FQX2_9ENTR</name>
<dbReference type="InterPro" id="IPR010260">
    <property type="entry name" value="AlpA"/>
</dbReference>
<dbReference type="RefSeq" id="WP_285149721.1">
    <property type="nucleotide sequence ID" value="NZ_JASSOM010000003.1"/>
</dbReference>